<dbReference type="OrthoDB" id="2576233at2759"/>
<gene>
    <name evidence="1" type="ORF">PYCCODRAFT_1376593</name>
</gene>
<evidence type="ECO:0000313" key="2">
    <source>
        <dbReference type="Proteomes" id="UP000193067"/>
    </source>
</evidence>
<name>A0A1Y2IBA5_TRAC3</name>
<sequence length="839" mass="95718">MPGANGKHSAYHSYGSNLEGAEDNPYAPFKSRLDWEVAFWAKQRGSGSTAFTDLLKIDGLVPALGLSYKNSSELNEIIDEKLPHRRPAFTRHEVTVQGETFDLFARDIMECIRALFGDPEHVDYLSFAPERHYADGDMNVRLYHEMHTGRWWWDTQKALESTQPGATIVPIILSSDKTQITIFRNKSAYPVYLTIGNLPKAVRRKPRRQGQILLAYLPTTRLEHISNQAARRRTLGNLFHACMRHLTAPLEEAGVSGVPMMSGDGIWRRCHPILAVYVGDYPEQCLVTGAYTGDCPVCDCPHDELEAFPGEYDDRDPDLVLDALELLGSPDFETACREANIKPLQRPFWGSLPYVDIFRSITPDILHQLHQGVFKHLLAWLQDTCGADELDARVSRLPPNHSIRIFRKGISKLSRVSGAEHKQMSRFLLGVLTDIPLRGGRPTTDRVLRATRGLLDFLFLAQYSSHTDDSLDALDAALAAFHRDRDIFIELGARTAFNIPKLHFLLHYSRCIKLFGTTDNYNTEATERLHIDLAKDAYRATNHKDEYPQMTKWLERREKMVHHANYITWRLQQVDVGPGTLNTRLGVGWTVPDMTAPLHIKMTRHPTRKAVALSQVMSQDYYGATFFVPALARFVVQWANPTFNARQVEDNARYVHIPVNTIPVYHRVKFWNEEIYGKETVDSLHVYPRQTRGDRQVVIPARFDTALVRVDQGLGEQADMQVAQVRVVFAIPEAAIPRLFPTLARDRYPPRHLAYVEWFSPFTATPERNSGLYKVRRLGRHGGRVASIIPVAYLQRSVHLIPKWGGRVPADWTSENVLERCDTFFVNSFKDSQSYFRLR</sequence>
<dbReference type="Proteomes" id="UP000193067">
    <property type="component" value="Unassembled WGS sequence"/>
</dbReference>
<evidence type="ECO:0000313" key="1">
    <source>
        <dbReference type="EMBL" id="OSC97722.1"/>
    </source>
</evidence>
<dbReference type="InterPro" id="IPR041078">
    <property type="entry name" value="Plavaka"/>
</dbReference>
<proteinExistence type="predicted"/>
<dbReference type="EMBL" id="KZ084147">
    <property type="protein sequence ID" value="OSC97722.1"/>
    <property type="molecule type" value="Genomic_DNA"/>
</dbReference>
<keyword evidence="2" id="KW-1185">Reference proteome</keyword>
<dbReference type="Pfam" id="PF18759">
    <property type="entry name" value="Plavaka"/>
    <property type="match status" value="1"/>
</dbReference>
<organism evidence="1 2">
    <name type="scientific">Trametes coccinea (strain BRFM310)</name>
    <name type="common">Pycnoporus coccineus</name>
    <dbReference type="NCBI Taxonomy" id="1353009"/>
    <lineage>
        <taxon>Eukaryota</taxon>
        <taxon>Fungi</taxon>
        <taxon>Dikarya</taxon>
        <taxon>Basidiomycota</taxon>
        <taxon>Agaricomycotina</taxon>
        <taxon>Agaricomycetes</taxon>
        <taxon>Polyporales</taxon>
        <taxon>Polyporaceae</taxon>
        <taxon>Trametes</taxon>
    </lineage>
</organism>
<reference evidence="1 2" key="1">
    <citation type="journal article" date="2015" name="Biotechnol. Biofuels">
        <title>Enhanced degradation of softwood versus hardwood by the white-rot fungus Pycnoporus coccineus.</title>
        <authorList>
            <person name="Couturier M."/>
            <person name="Navarro D."/>
            <person name="Chevret D."/>
            <person name="Henrissat B."/>
            <person name="Piumi F."/>
            <person name="Ruiz-Duenas F.J."/>
            <person name="Martinez A.T."/>
            <person name="Grigoriev I.V."/>
            <person name="Riley R."/>
            <person name="Lipzen A."/>
            <person name="Berrin J.G."/>
            <person name="Master E.R."/>
            <person name="Rosso M.N."/>
        </authorList>
    </citation>
    <scope>NUCLEOTIDE SEQUENCE [LARGE SCALE GENOMIC DNA]</scope>
    <source>
        <strain evidence="1 2">BRFM310</strain>
    </source>
</reference>
<dbReference type="AlphaFoldDB" id="A0A1Y2IBA5"/>
<accession>A0A1Y2IBA5</accession>
<protein>
    <submittedName>
        <fullName evidence="1">Uncharacterized protein</fullName>
    </submittedName>
</protein>